<organism evidence="1 2">
    <name type="scientific">Asparagus officinalis</name>
    <name type="common">Garden asparagus</name>
    <dbReference type="NCBI Taxonomy" id="4686"/>
    <lineage>
        <taxon>Eukaryota</taxon>
        <taxon>Viridiplantae</taxon>
        <taxon>Streptophyta</taxon>
        <taxon>Embryophyta</taxon>
        <taxon>Tracheophyta</taxon>
        <taxon>Spermatophyta</taxon>
        <taxon>Magnoliopsida</taxon>
        <taxon>Liliopsida</taxon>
        <taxon>Asparagales</taxon>
        <taxon>Asparagaceae</taxon>
        <taxon>Asparagoideae</taxon>
        <taxon>Asparagus</taxon>
    </lineage>
</organism>
<dbReference type="EMBL" id="CM007389">
    <property type="protein sequence ID" value="ONK57774.1"/>
    <property type="molecule type" value="Genomic_DNA"/>
</dbReference>
<sequence length="107" mass="11920">MEVQCDCVRGGGGGAAVLRRRGGAVLEVRREGARSQQARAEAPAGPLSSREPVWVRCMAAAAVRCPRAIFARRSMLVGKNNFLLFAKVYSFKYKYRQHELRPSHLFL</sequence>
<accession>A0A5P1E553</accession>
<keyword evidence="2" id="KW-1185">Reference proteome</keyword>
<evidence type="ECO:0000313" key="2">
    <source>
        <dbReference type="Proteomes" id="UP000243459"/>
    </source>
</evidence>
<dbReference type="AlphaFoldDB" id="A0A5P1E553"/>
<name>A0A5P1E553_ASPOF</name>
<reference evidence="2" key="1">
    <citation type="journal article" date="2017" name="Nat. Commun.">
        <title>The asparagus genome sheds light on the origin and evolution of a young Y chromosome.</title>
        <authorList>
            <person name="Harkess A."/>
            <person name="Zhou J."/>
            <person name="Xu C."/>
            <person name="Bowers J.E."/>
            <person name="Van der Hulst R."/>
            <person name="Ayyampalayam S."/>
            <person name="Mercati F."/>
            <person name="Riccardi P."/>
            <person name="McKain M.R."/>
            <person name="Kakrana A."/>
            <person name="Tang H."/>
            <person name="Ray J."/>
            <person name="Groenendijk J."/>
            <person name="Arikit S."/>
            <person name="Mathioni S.M."/>
            <person name="Nakano M."/>
            <person name="Shan H."/>
            <person name="Telgmann-Rauber A."/>
            <person name="Kanno A."/>
            <person name="Yue Z."/>
            <person name="Chen H."/>
            <person name="Li W."/>
            <person name="Chen Y."/>
            <person name="Xu X."/>
            <person name="Zhang Y."/>
            <person name="Luo S."/>
            <person name="Chen H."/>
            <person name="Gao J."/>
            <person name="Mao Z."/>
            <person name="Pires J.C."/>
            <person name="Luo M."/>
            <person name="Kudrna D."/>
            <person name="Wing R.A."/>
            <person name="Meyers B.C."/>
            <person name="Yi K."/>
            <person name="Kong H."/>
            <person name="Lavrijsen P."/>
            <person name="Sunseri F."/>
            <person name="Falavigna A."/>
            <person name="Ye Y."/>
            <person name="Leebens-Mack J.H."/>
            <person name="Chen G."/>
        </authorList>
    </citation>
    <scope>NUCLEOTIDE SEQUENCE [LARGE SCALE GENOMIC DNA]</scope>
    <source>
        <strain evidence="2">cv. DH0086</strain>
    </source>
</reference>
<protein>
    <submittedName>
        <fullName evidence="1">Uncharacterized protein</fullName>
    </submittedName>
</protein>
<gene>
    <name evidence="1" type="ORF">A4U43_C09F3950</name>
</gene>
<dbReference type="Gramene" id="ONK57774">
    <property type="protein sequence ID" value="ONK57774"/>
    <property type="gene ID" value="A4U43_C09F3950"/>
</dbReference>
<proteinExistence type="predicted"/>
<evidence type="ECO:0000313" key="1">
    <source>
        <dbReference type="EMBL" id="ONK57774.1"/>
    </source>
</evidence>
<dbReference type="Proteomes" id="UP000243459">
    <property type="component" value="Chromosome 9"/>
</dbReference>